<name>A0A101MQE6_PENFR</name>
<sequence length="68" mass="7456">MSGKNTLFMPDNLGPNLGCGSFVTPNSSLPLHFHLQLATPFVHPSFSISPNIRISLLFLPIPAFYLDN</sequence>
<reference evidence="1 2" key="1">
    <citation type="submission" date="2015-10" db="EMBL/GenBank/DDBJ databases">
        <title>Genome sequencing of Penicillium freii.</title>
        <authorList>
            <person name="Nguyen H.D."/>
            <person name="Visagie C.M."/>
            <person name="Seifert K.A."/>
        </authorList>
    </citation>
    <scope>NUCLEOTIDE SEQUENCE [LARGE SCALE GENOMIC DNA]</scope>
    <source>
        <strain evidence="1 2">DAOM 242723</strain>
    </source>
</reference>
<proteinExistence type="predicted"/>
<dbReference type="EMBL" id="LLXE01000039">
    <property type="protein sequence ID" value="KUM64813.1"/>
    <property type="molecule type" value="Genomic_DNA"/>
</dbReference>
<evidence type="ECO:0000313" key="2">
    <source>
        <dbReference type="Proteomes" id="UP000055045"/>
    </source>
</evidence>
<keyword evidence="2" id="KW-1185">Reference proteome</keyword>
<accession>A0A101MQE6</accession>
<dbReference type="AlphaFoldDB" id="A0A101MQE6"/>
<dbReference type="Proteomes" id="UP000055045">
    <property type="component" value="Unassembled WGS sequence"/>
</dbReference>
<gene>
    <name evidence="1" type="ORF">ACN42_g2245</name>
</gene>
<evidence type="ECO:0000313" key="1">
    <source>
        <dbReference type="EMBL" id="KUM64813.1"/>
    </source>
</evidence>
<comment type="caution">
    <text evidence="1">The sequence shown here is derived from an EMBL/GenBank/DDBJ whole genome shotgun (WGS) entry which is preliminary data.</text>
</comment>
<protein>
    <submittedName>
        <fullName evidence="1">Uncharacterized protein</fullName>
    </submittedName>
</protein>
<organism evidence="1 2">
    <name type="scientific">Penicillium freii</name>
    <dbReference type="NCBI Taxonomy" id="48697"/>
    <lineage>
        <taxon>Eukaryota</taxon>
        <taxon>Fungi</taxon>
        <taxon>Dikarya</taxon>
        <taxon>Ascomycota</taxon>
        <taxon>Pezizomycotina</taxon>
        <taxon>Eurotiomycetes</taxon>
        <taxon>Eurotiomycetidae</taxon>
        <taxon>Eurotiales</taxon>
        <taxon>Aspergillaceae</taxon>
        <taxon>Penicillium</taxon>
    </lineage>
</organism>